<dbReference type="PROSITE" id="PS00086">
    <property type="entry name" value="CYTOCHROME_P450"/>
    <property type="match status" value="1"/>
</dbReference>
<comment type="cofactor">
    <cofactor evidence="6">
        <name>heme</name>
        <dbReference type="ChEBI" id="CHEBI:30413"/>
    </cofactor>
</comment>
<dbReference type="Pfam" id="PF00067">
    <property type="entry name" value="p450"/>
    <property type="match status" value="1"/>
</dbReference>
<comment type="subcellular location">
    <subcellularLocation>
        <location evidence="1">Membrane</location>
        <topology evidence="1">Single-pass membrane protein</topology>
    </subcellularLocation>
</comment>
<dbReference type="SUPFAM" id="SSF48264">
    <property type="entry name" value="Cytochrome P450"/>
    <property type="match status" value="1"/>
</dbReference>
<proteinExistence type="evidence at transcript level"/>
<feature type="compositionally biased region" description="Polar residues" evidence="8">
    <location>
        <begin position="537"/>
        <end position="547"/>
    </location>
</feature>
<evidence type="ECO:0000313" key="10">
    <source>
        <dbReference type="EMBL" id="BAQ20599.1"/>
    </source>
</evidence>
<evidence type="ECO:0000256" key="1">
    <source>
        <dbReference type="ARBA" id="ARBA00004167"/>
    </source>
</evidence>
<dbReference type="GO" id="GO:0010241">
    <property type="term" value="P:ent-kaurene oxidation to kaurenoic acid"/>
    <property type="evidence" value="ECO:0007669"/>
    <property type="project" value="InterPro"/>
</dbReference>
<dbReference type="PRINTS" id="PR00463">
    <property type="entry name" value="EP450I"/>
</dbReference>
<dbReference type="GO" id="GO:0005506">
    <property type="term" value="F:iron ion binding"/>
    <property type="evidence" value="ECO:0007669"/>
    <property type="project" value="InterPro"/>
</dbReference>
<dbReference type="PANTHER" id="PTHR47283">
    <property type="entry name" value="ENT-KAURENE OXIDASE, CHLOROPLASTIC"/>
    <property type="match status" value="1"/>
</dbReference>
<keyword evidence="6 7" id="KW-0408">Iron</keyword>
<organism evidence="10">
    <name type="scientific">Selaginella moellendorffii</name>
    <name type="common">Spikemoss</name>
    <dbReference type="NCBI Taxonomy" id="88036"/>
    <lineage>
        <taxon>Eukaryota</taxon>
        <taxon>Viridiplantae</taxon>
        <taxon>Streptophyta</taxon>
        <taxon>Embryophyta</taxon>
        <taxon>Tracheophyta</taxon>
        <taxon>Lycopodiopsida</taxon>
        <taxon>Selaginellales</taxon>
        <taxon>Selaginellaceae</taxon>
        <taxon>Selaginella</taxon>
    </lineage>
</organism>
<evidence type="ECO:0000256" key="5">
    <source>
        <dbReference type="ARBA" id="ARBA00023136"/>
    </source>
</evidence>
<dbReference type="GO" id="GO:0009686">
    <property type="term" value="P:gibberellin biosynthetic process"/>
    <property type="evidence" value="ECO:0007669"/>
    <property type="project" value="InterPro"/>
</dbReference>
<keyword evidence="7" id="KW-0503">Monooxygenase</keyword>
<keyword evidence="3 9" id="KW-0812">Transmembrane</keyword>
<dbReference type="GO" id="GO:0052615">
    <property type="term" value="F:ent-kaurene oxidase activity"/>
    <property type="evidence" value="ECO:0007669"/>
    <property type="project" value="InterPro"/>
</dbReference>
<feature type="transmembrane region" description="Helical" evidence="9">
    <location>
        <begin position="20"/>
        <end position="41"/>
    </location>
</feature>
<feature type="binding site" description="axial binding residue" evidence="6">
    <location>
        <position position="472"/>
    </location>
    <ligand>
        <name>heme</name>
        <dbReference type="ChEBI" id="CHEBI:30413"/>
    </ligand>
    <ligandPart>
        <name>Fe</name>
        <dbReference type="ChEBI" id="CHEBI:18248"/>
    </ligandPart>
</feature>
<dbReference type="GO" id="GO:0020037">
    <property type="term" value="F:heme binding"/>
    <property type="evidence" value="ECO:0007669"/>
    <property type="project" value="InterPro"/>
</dbReference>
<keyword evidence="6 7" id="KW-0479">Metal-binding</keyword>
<keyword evidence="4 9" id="KW-1133">Transmembrane helix</keyword>
<dbReference type="PANTHER" id="PTHR47283:SF1">
    <property type="entry name" value="ENT-KAURENE OXIDASE, CHLOROPLASTIC"/>
    <property type="match status" value="1"/>
</dbReference>
<evidence type="ECO:0000256" key="8">
    <source>
        <dbReference type="SAM" id="MobiDB-lite"/>
    </source>
</evidence>
<dbReference type="PRINTS" id="PR00385">
    <property type="entry name" value="P450"/>
</dbReference>
<evidence type="ECO:0000256" key="3">
    <source>
        <dbReference type="ARBA" id="ARBA00022692"/>
    </source>
</evidence>
<comment type="similarity">
    <text evidence="2 7">Belongs to the cytochrome P450 family.</text>
</comment>
<sequence length="553" mass="62584">MAKSGGLDQAFGEFGAGSFLPPAATAALLGLALLCITVAILHKHSSKRRRNNLPPEVPGLPFVGNLLQMTVERPHRKLTSWSNEYGPIYTIRTGQKSQVIVSSPELAREAVVAKYSSISNRDLGSNLTILTRNRKIVAMSDYGDRYRMLKRMVVNNLLGQTSQKALHVQRENYLGIALDGLFDELGRFPGSTGQVNARDCIANFLFRLGTHQASVFGRDIESVRVPELGAEVTRWEIYRILVQDVMKAAVQIDWRDFFPTLKWIPNWKFEDGIYKVERKRSAVTKALMEQHRQLSRSQQRDKCYCDVLLDNESHYSEDELLLAAWEPIIESSDTTLVTSEWALYELASAPKLQEKLYNEIKRVVGDERMVSEDDLPNLPFLNAVIKETLRKYSPVPILPPRYIHEQVELGGYTIPAGYQLIVNIFGIHHDPKRWSNPETWDPSRFLGVEGGSFDMGLTDMRLMPFGGGKRICAGMAQVFYVVPMIIATLVQHFEWTLPQGDMDKRNVVEDTVYLTTQKLEPLQACAKPRVPRRLPSKTLNAVPSNNKVPKHKH</sequence>
<protein>
    <submittedName>
        <fullName evidence="10">Ent-kaurene oxidase</fullName>
    </submittedName>
</protein>
<accession>A0A0B6VQH2</accession>
<dbReference type="InterPro" id="IPR001128">
    <property type="entry name" value="Cyt_P450"/>
</dbReference>
<dbReference type="AlphaFoldDB" id="A0A0B6VQH2"/>
<keyword evidence="7" id="KW-0560">Oxidoreductase</keyword>
<keyword evidence="6 7" id="KW-0349">Heme</keyword>
<dbReference type="EMBL" id="AB915785">
    <property type="protein sequence ID" value="BAQ20599.1"/>
    <property type="molecule type" value="mRNA"/>
</dbReference>
<evidence type="ECO:0000256" key="4">
    <source>
        <dbReference type="ARBA" id="ARBA00022989"/>
    </source>
</evidence>
<evidence type="ECO:0000256" key="7">
    <source>
        <dbReference type="RuleBase" id="RU000461"/>
    </source>
</evidence>
<feature type="transmembrane region" description="Helical" evidence="9">
    <location>
        <begin position="471"/>
        <end position="493"/>
    </location>
</feature>
<name>A0A0B6VQH2_SELML</name>
<keyword evidence="5 9" id="KW-0472">Membrane</keyword>
<evidence type="ECO:0000256" key="2">
    <source>
        <dbReference type="ARBA" id="ARBA00010617"/>
    </source>
</evidence>
<evidence type="ECO:0000256" key="9">
    <source>
        <dbReference type="SAM" id="Phobius"/>
    </source>
</evidence>
<dbReference type="Gene3D" id="1.10.630.10">
    <property type="entry name" value="Cytochrome P450"/>
    <property type="match status" value="1"/>
</dbReference>
<gene>
    <name evidence="10" type="primary">SmCYP701C1</name>
</gene>
<feature type="region of interest" description="Disordered" evidence="8">
    <location>
        <begin position="533"/>
        <end position="553"/>
    </location>
</feature>
<reference evidence="10" key="1">
    <citation type="submission" date="2014-03" db="EMBL/GenBank/DDBJ databases">
        <title>Fern antheridiogen system is a unique spatiotemporally split gibberellin synthesis pathway.</title>
        <authorList>
            <person name="Tanaka J."/>
            <person name="Yano K."/>
            <person name="Aya K."/>
            <person name="Hirano K."/>
            <person name="Ordonio R.L."/>
            <person name="Takehara S."/>
            <person name="Park S.H."/>
            <person name="Nakajima M."/>
            <person name="Ueguchi-Tanaka M."/>
            <person name="Matsuoka M."/>
        </authorList>
    </citation>
    <scope>NUCLEOTIDE SEQUENCE</scope>
</reference>
<dbReference type="InterPro" id="IPR017972">
    <property type="entry name" value="Cyt_P450_CS"/>
</dbReference>
<dbReference type="InterPro" id="IPR044225">
    <property type="entry name" value="KO_chloroplastic"/>
</dbReference>
<dbReference type="GO" id="GO:0016020">
    <property type="term" value="C:membrane"/>
    <property type="evidence" value="ECO:0007669"/>
    <property type="project" value="UniProtKB-SubCell"/>
</dbReference>
<dbReference type="InterPro" id="IPR002401">
    <property type="entry name" value="Cyt_P450_E_grp-I"/>
</dbReference>
<dbReference type="InterPro" id="IPR036396">
    <property type="entry name" value="Cyt_P450_sf"/>
</dbReference>
<evidence type="ECO:0000256" key="6">
    <source>
        <dbReference type="PIRSR" id="PIRSR602401-1"/>
    </source>
</evidence>